<protein>
    <recommendedName>
        <fullName evidence="3">Beta/gamma crystallin 'Greek key' domain-containing protein</fullName>
    </recommendedName>
</protein>
<dbReference type="InterPro" id="IPR011024">
    <property type="entry name" value="G_crystallin-like"/>
</dbReference>
<name>I2NA39_STRT9</name>
<dbReference type="Gene3D" id="2.60.20.10">
    <property type="entry name" value="Crystallins"/>
    <property type="match status" value="1"/>
</dbReference>
<sequence length="109" mass="11374">MGALAVSAGLVMNAPPATAAPAPALAGVFIYANPNYSIPVYPSGAPVQVANLGGPAQDSTSSIGNSTDLRMCFYEHGNYGGLEFRIGPGEWWATLPGWINDRISSYRPC</sequence>
<reference evidence="1 2" key="1">
    <citation type="journal article" date="2012" name="J. Bacteriol.">
        <title>Draft genome of Streptomyces tsukubaensis NRRL 18488, the producer of the clinically important immunosuppressant tacrolimus (FK506).</title>
        <authorList>
            <person name="Barreiro C."/>
            <person name="Prieto C."/>
            <person name="Sola-Landa A."/>
            <person name="Solera E."/>
            <person name="Martinez-Castro M."/>
            <person name="Perez-Redondo R."/>
            <person name="Garcia-Estrada C."/>
            <person name="Aparicio J.F."/>
            <person name="Fernandez-Martinez L.T."/>
            <person name="Santos-Aberturas J."/>
            <person name="Salehi-Najafabadi Z."/>
            <person name="Rodriguez-Garcia A."/>
            <person name="Tauch A."/>
            <person name="Martin J.F."/>
        </authorList>
    </citation>
    <scope>NUCLEOTIDE SEQUENCE [LARGE SCALE GENOMIC DNA]</scope>
    <source>
        <strain evidence="2">DSM 42081 / NBRC 108919 / NRRL 18488 / 9993</strain>
    </source>
</reference>
<accession>I2NA39</accession>
<dbReference type="AlphaFoldDB" id="I2NA39"/>
<evidence type="ECO:0008006" key="3">
    <source>
        <dbReference type="Google" id="ProtNLM"/>
    </source>
</evidence>
<evidence type="ECO:0000313" key="2">
    <source>
        <dbReference type="Proteomes" id="UP000005940"/>
    </source>
</evidence>
<evidence type="ECO:0000313" key="1">
    <source>
        <dbReference type="EMBL" id="QKM66345.1"/>
    </source>
</evidence>
<dbReference type="SUPFAM" id="SSF49695">
    <property type="entry name" value="gamma-Crystallin-like"/>
    <property type="match status" value="1"/>
</dbReference>
<gene>
    <name evidence="1" type="ORF">STSU_003385</name>
</gene>
<dbReference type="EMBL" id="CP029159">
    <property type="protein sequence ID" value="QKM66345.1"/>
    <property type="molecule type" value="Genomic_DNA"/>
</dbReference>
<organism evidence="1 2">
    <name type="scientific">Streptomyces tsukubensis (strain DSM 42081 / NBRC 108919 / NRRL 18488 / 9993)</name>
    <dbReference type="NCBI Taxonomy" id="1114943"/>
    <lineage>
        <taxon>Bacteria</taxon>
        <taxon>Bacillati</taxon>
        <taxon>Actinomycetota</taxon>
        <taxon>Actinomycetes</taxon>
        <taxon>Kitasatosporales</taxon>
        <taxon>Streptomycetaceae</taxon>
        <taxon>Streptomyces</taxon>
    </lineage>
</organism>
<dbReference type="Proteomes" id="UP000005940">
    <property type="component" value="Chromosome"/>
</dbReference>
<proteinExistence type="predicted"/>
<keyword evidence="2" id="KW-1185">Reference proteome</keyword>